<dbReference type="Proteomes" id="UP001632038">
    <property type="component" value="Unassembled WGS sequence"/>
</dbReference>
<name>A0ABD3D1G9_9LAMI</name>
<feature type="transmembrane region" description="Helical" evidence="1">
    <location>
        <begin position="48"/>
        <end position="80"/>
    </location>
</feature>
<proteinExistence type="predicted"/>
<evidence type="ECO:0000256" key="1">
    <source>
        <dbReference type="SAM" id="Phobius"/>
    </source>
</evidence>
<protein>
    <submittedName>
        <fullName evidence="2">Uncharacterized protein</fullName>
    </submittedName>
</protein>
<keyword evidence="3" id="KW-1185">Reference proteome</keyword>
<evidence type="ECO:0000313" key="3">
    <source>
        <dbReference type="Proteomes" id="UP001632038"/>
    </source>
</evidence>
<dbReference type="AlphaFoldDB" id="A0ABD3D1G9"/>
<evidence type="ECO:0000313" key="2">
    <source>
        <dbReference type="EMBL" id="KAL3635654.1"/>
    </source>
</evidence>
<dbReference type="EMBL" id="JAVIJP010000027">
    <property type="protein sequence ID" value="KAL3635654.1"/>
    <property type="molecule type" value="Genomic_DNA"/>
</dbReference>
<gene>
    <name evidence="2" type="ORF">CASFOL_020201</name>
</gene>
<comment type="caution">
    <text evidence="2">The sequence shown here is derived from an EMBL/GenBank/DDBJ whole genome shotgun (WGS) entry which is preliminary data.</text>
</comment>
<organism evidence="2 3">
    <name type="scientific">Castilleja foliolosa</name>
    <dbReference type="NCBI Taxonomy" id="1961234"/>
    <lineage>
        <taxon>Eukaryota</taxon>
        <taxon>Viridiplantae</taxon>
        <taxon>Streptophyta</taxon>
        <taxon>Embryophyta</taxon>
        <taxon>Tracheophyta</taxon>
        <taxon>Spermatophyta</taxon>
        <taxon>Magnoliopsida</taxon>
        <taxon>eudicotyledons</taxon>
        <taxon>Gunneridae</taxon>
        <taxon>Pentapetalae</taxon>
        <taxon>asterids</taxon>
        <taxon>lamiids</taxon>
        <taxon>Lamiales</taxon>
        <taxon>Orobanchaceae</taxon>
        <taxon>Pedicularideae</taxon>
        <taxon>Castillejinae</taxon>
        <taxon>Castilleja</taxon>
    </lineage>
</organism>
<keyword evidence="1" id="KW-0812">Transmembrane</keyword>
<accession>A0ABD3D1G9</accession>
<reference evidence="3" key="1">
    <citation type="journal article" date="2024" name="IScience">
        <title>Strigolactones Initiate the Formation of Haustorium-like Structures in Castilleja.</title>
        <authorList>
            <person name="Buerger M."/>
            <person name="Peterson D."/>
            <person name="Chory J."/>
        </authorList>
    </citation>
    <scope>NUCLEOTIDE SEQUENCE [LARGE SCALE GENOMIC DNA]</scope>
</reference>
<keyword evidence="1" id="KW-0472">Membrane</keyword>
<keyword evidence="1" id="KW-1133">Transmembrane helix</keyword>
<sequence>MGWAYAIQNRLQHYSDKLKPQFGYRWMATFVLECVYAIQLYLHGSLLVFFFLGAILAALWILLGRMLQALVILFACYVIFRVDPPFSSDAPPIRPLVPEFRLCLIELSIFMEIMDFECCVNAVLCVALPMTFIPELNIDIILPWIKLFEECMDKCKYLSLRCGDKIQEYIGQ</sequence>